<organism evidence="2 3">
    <name type="scientific">Marivirga tractuosa (strain ATCC 23168 / DSM 4126 / NBRC 15989 / NCIMB 1408 / VKM B-1430 / H-43)</name>
    <name type="common">Microscilla tractuosa</name>
    <name type="synonym">Flexibacter tractuosus</name>
    <dbReference type="NCBI Taxonomy" id="643867"/>
    <lineage>
        <taxon>Bacteria</taxon>
        <taxon>Pseudomonadati</taxon>
        <taxon>Bacteroidota</taxon>
        <taxon>Cytophagia</taxon>
        <taxon>Cytophagales</taxon>
        <taxon>Marivirgaceae</taxon>
        <taxon>Marivirga</taxon>
    </lineage>
</organism>
<feature type="compositionally biased region" description="Polar residues" evidence="1">
    <location>
        <begin position="48"/>
        <end position="59"/>
    </location>
</feature>
<gene>
    <name evidence="2" type="ordered locus">Ftrac_3566</name>
</gene>
<dbReference type="AlphaFoldDB" id="E4TP02"/>
<evidence type="ECO:0000313" key="3">
    <source>
        <dbReference type="Proteomes" id="UP000008720"/>
    </source>
</evidence>
<dbReference type="EMBL" id="CP002349">
    <property type="protein sequence ID" value="ADR23536.1"/>
    <property type="molecule type" value="Genomic_DNA"/>
</dbReference>
<dbReference type="OrthoDB" id="877403at2"/>
<evidence type="ECO:0000256" key="1">
    <source>
        <dbReference type="SAM" id="MobiDB-lite"/>
    </source>
</evidence>
<dbReference type="HOGENOM" id="CLU_1481128_0_0_10"/>
<feature type="region of interest" description="Disordered" evidence="1">
    <location>
        <begin position="1"/>
        <end position="59"/>
    </location>
</feature>
<protein>
    <recommendedName>
        <fullName evidence="4">DNA polymerase III subunits gamma and tau</fullName>
    </recommendedName>
</protein>
<evidence type="ECO:0008006" key="4">
    <source>
        <dbReference type="Google" id="ProtNLM"/>
    </source>
</evidence>
<dbReference type="RefSeq" id="WP_013455678.1">
    <property type="nucleotide sequence ID" value="NC_014759.1"/>
</dbReference>
<proteinExistence type="predicted"/>
<dbReference type="Proteomes" id="UP000008720">
    <property type="component" value="Chromosome"/>
</dbReference>
<evidence type="ECO:0000313" key="2">
    <source>
        <dbReference type="EMBL" id="ADR23536.1"/>
    </source>
</evidence>
<dbReference type="KEGG" id="mtt:Ftrac_3566"/>
<name>E4TP02_MARTH</name>
<accession>E4TP02</accession>
<sequence length="174" mass="19301">MADQIAAKATQSKPLKSSPSIPKPGDKIKPDQPEKSPKKEEDEDSAIIENTANEGGKELSSSELQKVILEFLDKNDVGPVAANSLKNSVKLEGEMITVELTNPIEVDGIEKIRANFLTYIRKTFQNSSIQLQHKVNIEKAADRPYTAKDKFEAMLKENPLLGKLRDTFGLDTDY</sequence>
<reference evidence="2 3" key="1">
    <citation type="journal article" date="2011" name="Stand. Genomic Sci.">
        <title>Complete genome sequence of Marivirga tractuosa type strain (H-43).</title>
        <authorList>
            <person name="Pagani I."/>
            <person name="Chertkov O."/>
            <person name="Lapidus A."/>
            <person name="Lucas S."/>
            <person name="Del Rio T.G."/>
            <person name="Tice H."/>
            <person name="Copeland A."/>
            <person name="Cheng J.F."/>
            <person name="Nolan M."/>
            <person name="Saunders E."/>
            <person name="Pitluck S."/>
            <person name="Held B."/>
            <person name="Goodwin L."/>
            <person name="Liolios K."/>
            <person name="Ovchinikova G."/>
            <person name="Ivanova N."/>
            <person name="Mavromatis K."/>
            <person name="Pati A."/>
            <person name="Chen A."/>
            <person name="Palaniappan K."/>
            <person name="Land M."/>
            <person name="Hauser L."/>
            <person name="Jeffries C.D."/>
            <person name="Detter J.C."/>
            <person name="Han C."/>
            <person name="Tapia R."/>
            <person name="Ngatchou-Djao O.D."/>
            <person name="Rohde M."/>
            <person name="Goker M."/>
            <person name="Spring S."/>
            <person name="Sikorski J."/>
            <person name="Woyke T."/>
            <person name="Bristow J."/>
            <person name="Eisen J.A."/>
            <person name="Markowitz V."/>
            <person name="Hugenholtz P."/>
            <person name="Klenk H.P."/>
            <person name="Kyrpides N.C."/>
        </authorList>
    </citation>
    <scope>NUCLEOTIDE SEQUENCE [LARGE SCALE GENOMIC DNA]</scope>
    <source>
        <strain evidence="3">ATCC 23168 / DSM 4126 / NBRC 15989 / NCIMB 1408 / VKM B-1430 / H-43</strain>
    </source>
</reference>
<dbReference type="eggNOG" id="COG3266">
    <property type="taxonomic scope" value="Bacteria"/>
</dbReference>
<keyword evidence="3" id="KW-1185">Reference proteome</keyword>
<feature type="compositionally biased region" description="Basic and acidic residues" evidence="1">
    <location>
        <begin position="24"/>
        <end position="40"/>
    </location>
</feature>
<dbReference type="STRING" id="643867.Ftrac_3566"/>